<feature type="transmembrane region" description="Helical" evidence="6">
    <location>
        <begin position="186"/>
        <end position="206"/>
    </location>
</feature>
<dbReference type="AlphaFoldDB" id="A0AA38LXL9"/>
<dbReference type="RefSeq" id="XP_052947308.1">
    <property type="nucleotide sequence ID" value="XM_053092432.1"/>
</dbReference>
<keyword evidence="5 6" id="KW-0472">Membrane</keyword>
<gene>
    <name evidence="9" type="ORF">MKK02DRAFT_43456</name>
</gene>
<evidence type="ECO:0000256" key="5">
    <source>
        <dbReference type="ARBA" id="ARBA00023136"/>
    </source>
</evidence>
<dbReference type="GeneID" id="77731637"/>
<organism evidence="9 10">
    <name type="scientific">Dioszegia hungarica</name>
    <dbReference type="NCBI Taxonomy" id="4972"/>
    <lineage>
        <taxon>Eukaryota</taxon>
        <taxon>Fungi</taxon>
        <taxon>Dikarya</taxon>
        <taxon>Basidiomycota</taxon>
        <taxon>Agaricomycotina</taxon>
        <taxon>Tremellomycetes</taxon>
        <taxon>Tremellales</taxon>
        <taxon>Bulleribasidiaceae</taxon>
        <taxon>Dioszegia</taxon>
    </lineage>
</organism>
<feature type="transmembrane region" description="Helical" evidence="6">
    <location>
        <begin position="155"/>
        <end position="174"/>
    </location>
</feature>
<proteinExistence type="inferred from homology"/>
<sequence>MTYQPINDDANKLIQADEDDLDTLSFGANVPLPRTPEPPLSASGNASAGPSNISGRIGQTSQPGGSGTRGATSTSWGGVKVETRYTGESTLDEPVSTTIMRDLSSIYAKLQQVLYPPKGGGSNQLLRDWDLWGPLVICLSLAIILSIDAPKEQSMQVFSLVISLITIGSVVVTINSKLLGGKVSFFQSLCVLGYALAPILLASIISTLVHNLFVRIPISLACWAWSVWASMNFFTGTRLPESRTFLAVYPMCLFFFVLAWMIMIQ</sequence>
<evidence type="ECO:0000313" key="10">
    <source>
        <dbReference type="Proteomes" id="UP001164286"/>
    </source>
</evidence>
<evidence type="ECO:0000313" key="9">
    <source>
        <dbReference type="EMBL" id="KAI9637531.1"/>
    </source>
</evidence>
<dbReference type="Proteomes" id="UP001164286">
    <property type="component" value="Unassembled WGS sequence"/>
</dbReference>
<keyword evidence="4 6" id="KW-1133">Transmembrane helix</keyword>
<dbReference type="InterPro" id="IPR045231">
    <property type="entry name" value="Yip1/4-like"/>
</dbReference>
<keyword evidence="10" id="KW-1185">Reference proteome</keyword>
<evidence type="ECO:0000256" key="1">
    <source>
        <dbReference type="ARBA" id="ARBA00004141"/>
    </source>
</evidence>
<dbReference type="GO" id="GO:0000139">
    <property type="term" value="C:Golgi membrane"/>
    <property type="evidence" value="ECO:0007669"/>
    <property type="project" value="UniProtKB-SubCell"/>
</dbReference>
<comment type="caution">
    <text evidence="6">Lacks conserved residue(s) required for the propagation of feature annotation.</text>
</comment>
<feature type="transmembrane region" description="Helical" evidence="6">
    <location>
        <begin position="212"/>
        <end position="234"/>
    </location>
</feature>
<evidence type="ECO:0000256" key="6">
    <source>
        <dbReference type="RuleBase" id="RU361264"/>
    </source>
</evidence>
<feature type="region of interest" description="Disordered" evidence="7">
    <location>
        <begin position="24"/>
        <end position="79"/>
    </location>
</feature>
<evidence type="ECO:0000256" key="2">
    <source>
        <dbReference type="ARBA" id="ARBA00010596"/>
    </source>
</evidence>
<comment type="similarity">
    <text evidence="2 6">Belongs to the YIP1 family.</text>
</comment>
<evidence type="ECO:0000256" key="3">
    <source>
        <dbReference type="ARBA" id="ARBA00022692"/>
    </source>
</evidence>
<evidence type="ECO:0000256" key="4">
    <source>
        <dbReference type="ARBA" id="ARBA00022989"/>
    </source>
</evidence>
<evidence type="ECO:0000256" key="7">
    <source>
        <dbReference type="SAM" id="MobiDB-lite"/>
    </source>
</evidence>
<dbReference type="PANTHER" id="PTHR21236">
    <property type="entry name" value="GOLGI MEMBRANE PROTEIN YIP1"/>
    <property type="match status" value="1"/>
</dbReference>
<comment type="caution">
    <text evidence="9">The sequence shown here is derived from an EMBL/GenBank/DDBJ whole genome shotgun (WGS) entry which is preliminary data.</text>
</comment>
<reference evidence="9" key="1">
    <citation type="journal article" date="2022" name="G3 (Bethesda)">
        <title>High quality genome of the basidiomycete yeast Dioszegia hungarica PDD-24b-2 isolated from cloud water.</title>
        <authorList>
            <person name="Jarrige D."/>
            <person name="Haridas S."/>
            <person name="Bleykasten-Grosshans C."/>
            <person name="Joly M."/>
            <person name="Nadalig T."/>
            <person name="Sancelme M."/>
            <person name="Vuilleumier S."/>
            <person name="Grigoriev I.V."/>
            <person name="Amato P."/>
            <person name="Bringel F."/>
        </authorList>
    </citation>
    <scope>NUCLEOTIDE SEQUENCE</scope>
    <source>
        <strain evidence="9">PDD-24b-2</strain>
    </source>
</reference>
<dbReference type="PANTHER" id="PTHR21236:SF1">
    <property type="entry name" value="PROTEIN YIPF6"/>
    <property type="match status" value="1"/>
</dbReference>
<protein>
    <recommendedName>
        <fullName evidence="6">Protein YIP</fullName>
    </recommendedName>
</protein>
<dbReference type="InterPro" id="IPR006977">
    <property type="entry name" value="Yip1_dom"/>
</dbReference>
<dbReference type="EMBL" id="JAKWFO010000004">
    <property type="protein sequence ID" value="KAI9637531.1"/>
    <property type="molecule type" value="Genomic_DNA"/>
</dbReference>
<feature type="compositionally biased region" description="Low complexity" evidence="7">
    <location>
        <begin position="40"/>
        <end position="55"/>
    </location>
</feature>
<dbReference type="GO" id="GO:0006888">
    <property type="term" value="P:endoplasmic reticulum to Golgi vesicle-mediated transport"/>
    <property type="evidence" value="ECO:0007669"/>
    <property type="project" value="InterPro"/>
</dbReference>
<name>A0AA38LXL9_9TREE</name>
<feature type="compositionally biased region" description="Low complexity" evidence="7">
    <location>
        <begin position="69"/>
        <end position="78"/>
    </location>
</feature>
<keyword evidence="3 6" id="KW-0812">Transmembrane</keyword>
<feature type="domain" description="Yip1" evidence="8">
    <location>
        <begin position="123"/>
        <end position="261"/>
    </location>
</feature>
<dbReference type="GO" id="GO:0005802">
    <property type="term" value="C:trans-Golgi network"/>
    <property type="evidence" value="ECO:0007669"/>
    <property type="project" value="TreeGrafter"/>
</dbReference>
<accession>A0AA38LXL9</accession>
<dbReference type="Pfam" id="PF04893">
    <property type="entry name" value="Yip1"/>
    <property type="match status" value="1"/>
</dbReference>
<comment type="subcellular location">
    <subcellularLocation>
        <location evidence="6">Golgi apparatus membrane</location>
        <topology evidence="6">Multi-pass membrane protein</topology>
    </subcellularLocation>
    <subcellularLocation>
        <location evidence="1">Membrane</location>
        <topology evidence="1">Multi-pass membrane protein</topology>
    </subcellularLocation>
</comment>
<feature type="transmembrane region" description="Helical" evidence="6">
    <location>
        <begin position="246"/>
        <end position="264"/>
    </location>
</feature>
<evidence type="ECO:0000259" key="8">
    <source>
        <dbReference type="Pfam" id="PF04893"/>
    </source>
</evidence>